<evidence type="ECO:0000313" key="7">
    <source>
        <dbReference type="EMBL" id="ANS31802.1"/>
    </source>
</evidence>
<protein>
    <submittedName>
        <fullName evidence="7">Citrate (Pro-3S)-lyase</fullName>
        <ecNumber evidence="7">4.1.3.6</ecNumber>
    </submittedName>
</protein>
<gene>
    <name evidence="7" type="ORF">R1CP_35980</name>
</gene>
<accession>A0A1B1KGQ4</accession>
<evidence type="ECO:0000256" key="5">
    <source>
        <dbReference type="PIRSR" id="PIRSR015582-2"/>
    </source>
</evidence>
<comment type="cofactor">
    <cofactor evidence="1">
        <name>Mg(2+)</name>
        <dbReference type="ChEBI" id="CHEBI:18420"/>
    </cofactor>
</comment>
<dbReference type="InterPro" id="IPR005000">
    <property type="entry name" value="Aldolase/citrate-lyase_domain"/>
</dbReference>
<dbReference type="GO" id="GO:0000287">
    <property type="term" value="F:magnesium ion binding"/>
    <property type="evidence" value="ECO:0007669"/>
    <property type="project" value="TreeGrafter"/>
</dbReference>
<dbReference type="EMBL" id="CP009112">
    <property type="protein sequence ID" value="ANS31802.1"/>
    <property type="molecule type" value="Genomic_DNA"/>
</dbReference>
<dbReference type="Proteomes" id="UP000186108">
    <property type="component" value="Plasmid pR1CP1"/>
</dbReference>
<feature type="domain" description="HpcH/HpaI aldolase/citrate lyase" evidence="6">
    <location>
        <begin position="17"/>
        <end position="218"/>
    </location>
</feature>
<dbReference type="PATRIC" id="fig|37919.13.peg.7575"/>
<dbReference type="SUPFAM" id="SSF51621">
    <property type="entry name" value="Phosphoenolpyruvate/pyruvate domain"/>
    <property type="match status" value="1"/>
</dbReference>
<evidence type="ECO:0000256" key="4">
    <source>
        <dbReference type="PIRSR" id="PIRSR015582-1"/>
    </source>
</evidence>
<evidence type="ECO:0000256" key="2">
    <source>
        <dbReference type="ARBA" id="ARBA00022723"/>
    </source>
</evidence>
<dbReference type="InterPro" id="IPR015813">
    <property type="entry name" value="Pyrv/PenolPyrv_kinase-like_dom"/>
</dbReference>
<name>A0A1B1KGQ4_RHOOP</name>
<dbReference type="RefSeq" id="WP_081315520.1">
    <property type="nucleotide sequence ID" value="NZ_CP009112.1"/>
</dbReference>
<dbReference type="InterPro" id="IPR011206">
    <property type="entry name" value="Citrate_lyase_beta/mcl1/mcl2"/>
</dbReference>
<evidence type="ECO:0000313" key="8">
    <source>
        <dbReference type="Proteomes" id="UP000186108"/>
    </source>
</evidence>
<dbReference type="GO" id="GO:0006107">
    <property type="term" value="P:oxaloacetate metabolic process"/>
    <property type="evidence" value="ECO:0007669"/>
    <property type="project" value="TreeGrafter"/>
</dbReference>
<dbReference type="PIRSF" id="PIRSF015582">
    <property type="entry name" value="Cit_lyase_B"/>
    <property type="match status" value="1"/>
</dbReference>
<dbReference type="Gene3D" id="3.20.20.60">
    <property type="entry name" value="Phosphoenolpyruvate-binding domains"/>
    <property type="match status" value="1"/>
</dbReference>
<feature type="binding site" evidence="4">
    <location>
        <position position="126"/>
    </location>
    <ligand>
        <name>substrate</name>
    </ligand>
</feature>
<evidence type="ECO:0000256" key="1">
    <source>
        <dbReference type="ARBA" id="ARBA00001946"/>
    </source>
</evidence>
<sequence length="294" mass="30926">MRMPTADPSRIALARTWLLTAAADSAVIAAADSCGADVVVLDLEDGVADRDKRAARHHTARWLGDGHTAWVRINDATTSHWAEDLRMLADTGGVGGVMLAKTEHAEQVEATAERLPAGTAIVALIESALGLEEARPIARAAAIVRLAFGSGDFRRNTGAGADPVSLAYARSRLVVASRAERIAPPIDGPTHADSDMDLLAGTAVGVAAGMTGKLCLRPDHIASINTALSPTAHDIDWAETVIARLGVDGAHVTDGSDRPKLARALRIRQLVTAFAPRWRLTVSPPRGPNRHSPA</sequence>
<geneLocation type="plasmid" evidence="8">
    <name>pr1cp1</name>
</geneLocation>
<organism evidence="7 8">
    <name type="scientific">Rhodococcus opacus</name>
    <name type="common">Nocardia opaca</name>
    <dbReference type="NCBI Taxonomy" id="37919"/>
    <lineage>
        <taxon>Bacteria</taxon>
        <taxon>Bacillati</taxon>
        <taxon>Actinomycetota</taxon>
        <taxon>Actinomycetes</taxon>
        <taxon>Mycobacteriales</taxon>
        <taxon>Nocardiaceae</taxon>
        <taxon>Rhodococcus</taxon>
    </lineage>
</organism>
<dbReference type="GO" id="GO:0008815">
    <property type="term" value="F:citrate (pro-3S)-lyase activity"/>
    <property type="evidence" value="ECO:0007669"/>
    <property type="project" value="UniProtKB-EC"/>
</dbReference>
<feature type="binding site" evidence="5">
    <location>
        <position position="152"/>
    </location>
    <ligand>
        <name>Mg(2+)</name>
        <dbReference type="ChEBI" id="CHEBI:18420"/>
    </ligand>
</feature>
<dbReference type="InterPro" id="IPR040442">
    <property type="entry name" value="Pyrv_kinase-like_dom_sf"/>
</dbReference>
<keyword evidence="7" id="KW-0614">Plasmid</keyword>
<feature type="binding site" evidence="4">
    <location>
        <position position="72"/>
    </location>
    <ligand>
        <name>substrate</name>
    </ligand>
</feature>
<dbReference type="PANTHER" id="PTHR32308:SF10">
    <property type="entry name" value="CITRATE LYASE SUBUNIT BETA"/>
    <property type="match status" value="1"/>
</dbReference>
<evidence type="ECO:0000256" key="3">
    <source>
        <dbReference type="ARBA" id="ARBA00022842"/>
    </source>
</evidence>
<proteinExistence type="predicted"/>
<evidence type="ECO:0000259" key="6">
    <source>
        <dbReference type="Pfam" id="PF03328"/>
    </source>
</evidence>
<dbReference type="PANTHER" id="PTHR32308">
    <property type="entry name" value="LYASE BETA SUBUNIT, PUTATIVE (AFU_ORTHOLOGUE AFUA_4G13030)-RELATED"/>
    <property type="match status" value="1"/>
</dbReference>
<keyword evidence="2 5" id="KW-0479">Metal-binding</keyword>
<feature type="binding site" evidence="5">
    <location>
        <position position="126"/>
    </location>
    <ligand>
        <name>Mg(2+)</name>
        <dbReference type="ChEBI" id="CHEBI:18420"/>
    </ligand>
</feature>
<dbReference type="Pfam" id="PF03328">
    <property type="entry name" value="HpcH_HpaI"/>
    <property type="match status" value="1"/>
</dbReference>
<reference evidence="7 8" key="1">
    <citation type="submission" date="2014-07" db="EMBL/GenBank/DDBJ databases">
        <authorList>
            <person name="Zhang J.E."/>
            <person name="Yang H."/>
            <person name="Guo J."/>
            <person name="Deng Z."/>
            <person name="Luo H."/>
            <person name="Luo M."/>
            <person name="Zhao B."/>
        </authorList>
    </citation>
    <scope>NUCLEOTIDE SEQUENCE [LARGE SCALE GENOMIC DNA]</scope>
    <source>
        <strain evidence="7 8">1CP</strain>
        <plasmid evidence="8">Plasmid pr1cp1</plasmid>
    </source>
</reference>
<keyword evidence="7" id="KW-0456">Lyase</keyword>
<dbReference type="EC" id="4.1.3.6" evidence="7"/>
<dbReference type="AlphaFoldDB" id="A0A1B1KGQ4"/>
<keyword evidence="3 5" id="KW-0460">Magnesium</keyword>